<dbReference type="EMBL" id="MSZS01000008">
    <property type="protein sequence ID" value="PKX89920.1"/>
    <property type="molecule type" value="Genomic_DNA"/>
</dbReference>
<dbReference type="GeneID" id="36533193"/>
<organism evidence="1 2">
    <name type="scientific">Aspergillus novofumigatus (strain IBT 16806)</name>
    <dbReference type="NCBI Taxonomy" id="1392255"/>
    <lineage>
        <taxon>Eukaryota</taxon>
        <taxon>Fungi</taxon>
        <taxon>Dikarya</taxon>
        <taxon>Ascomycota</taxon>
        <taxon>Pezizomycotina</taxon>
        <taxon>Eurotiomycetes</taxon>
        <taxon>Eurotiomycetidae</taxon>
        <taxon>Eurotiales</taxon>
        <taxon>Aspergillaceae</taxon>
        <taxon>Aspergillus</taxon>
        <taxon>Aspergillus subgen. Fumigati</taxon>
    </lineage>
</organism>
<dbReference type="Proteomes" id="UP000234474">
    <property type="component" value="Unassembled WGS sequence"/>
</dbReference>
<proteinExistence type="predicted"/>
<name>A0A2I1BX18_ASPN1</name>
<keyword evidence="2" id="KW-1185">Reference proteome</keyword>
<accession>A0A2I1BX18</accession>
<dbReference type="AlphaFoldDB" id="A0A2I1BX18"/>
<gene>
    <name evidence="1" type="ORF">P174DRAFT_434357</name>
</gene>
<reference evidence="2" key="1">
    <citation type="journal article" date="2018" name="Proc. Natl. Acad. Sci. U.S.A.">
        <title>Linking secondary metabolites to gene clusters through genome sequencing of six diverse Aspergillus species.</title>
        <authorList>
            <person name="Kaerboelling I."/>
            <person name="Vesth T.C."/>
            <person name="Frisvad J.C."/>
            <person name="Nybo J.L."/>
            <person name="Theobald S."/>
            <person name="Kuo A."/>
            <person name="Bowyer P."/>
            <person name="Matsuda Y."/>
            <person name="Mondo S."/>
            <person name="Lyhne E.K."/>
            <person name="Kogle M.E."/>
            <person name="Clum A."/>
            <person name="Lipzen A."/>
            <person name="Salamov A."/>
            <person name="Ngan C.Y."/>
            <person name="Daum C."/>
            <person name="Chiniquy J."/>
            <person name="Barry K."/>
            <person name="LaButti K."/>
            <person name="Haridas S."/>
            <person name="Simmons B.A."/>
            <person name="Magnuson J.K."/>
            <person name="Mortensen U.H."/>
            <person name="Larsen T.O."/>
            <person name="Grigoriev I.V."/>
            <person name="Baker S.E."/>
            <person name="Andersen M.R."/>
        </authorList>
    </citation>
    <scope>NUCLEOTIDE SEQUENCE [LARGE SCALE GENOMIC DNA]</scope>
    <source>
        <strain evidence="2">IBT 16806</strain>
    </source>
</reference>
<dbReference type="OrthoDB" id="4458880at2759"/>
<evidence type="ECO:0000313" key="1">
    <source>
        <dbReference type="EMBL" id="PKX89920.1"/>
    </source>
</evidence>
<dbReference type="VEuPathDB" id="FungiDB:P174DRAFT_434357"/>
<dbReference type="RefSeq" id="XP_024678515.1">
    <property type="nucleotide sequence ID" value="XM_024825868.1"/>
</dbReference>
<comment type="caution">
    <text evidence="1">The sequence shown here is derived from an EMBL/GenBank/DDBJ whole genome shotgun (WGS) entry which is preliminary data.</text>
</comment>
<protein>
    <submittedName>
        <fullName evidence="1">Uncharacterized protein</fullName>
    </submittedName>
</protein>
<sequence length="133" mass="15883">MPDYSITTDSVPTQRVIILDRPDDWWAWIGYIQMLAEQKWVWKYVDPDNQTIAVEKLAEPVMPQPAKLINKITLDEQSAWQEISRHYDHEERKYDKDANSLSIVWQAIQSMVSHNHWHIIKKQEMVRQTLIKL</sequence>
<evidence type="ECO:0000313" key="2">
    <source>
        <dbReference type="Proteomes" id="UP000234474"/>
    </source>
</evidence>